<dbReference type="AlphaFoldDB" id="A0A7R9BWK8"/>
<keyword evidence="7" id="KW-0915">Sodium</keyword>
<evidence type="ECO:0000256" key="5">
    <source>
        <dbReference type="ARBA" id="ARBA00022692"/>
    </source>
</evidence>
<evidence type="ECO:0000313" key="14">
    <source>
        <dbReference type="Proteomes" id="UP000678499"/>
    </source>
</evidence>
<evidence type="ECO:0000256" key="3">
    <source>
        <dbReference type="ARBA" id="ARBA00022448"/>
    </source>
</evidence>
<comment type="similarity">
    <text evidence="2 11">Belongs to the sodium:solute symporter (SSF) (TC 2.A.21) family.</text>
</comment>
<evidence type="ECO:0000256" key="12">
    <source>
        <dbReference type="SAM" id="Phobius"/>
    </source>
</evidence>
<feature type="transmembrane region" description="Helical" evidence="12">
    <location>
        <begin position="217"/>
        <end position="241"/>
    </location>
</feature>
<dbReference type="CDD" id="cd11492">
    <property type="entry name" value="SLC5sbd_NIS-SMVT"/>
    <property type="match status" value="1"/>
</dbReference>
<accession>A0A7R9BWK8</accession>
<proteinExistence type="inferred from homology"/>
<comment type="subcellular location">
    <subcellularLocation>
        <location evidence="1">Cell membrane</location>
        <topology evidence="1">Multi-pass membrane protein</topology>
    </subcellularLocation>
</comment>
<feature type="transmembrane region" description="Helical" evidence="12">
    <location>
        <begin position="439"/>
        <end position="460"/>
    </location>
</feature>
<keyword evidence="9 12" id="KW-0472">Membrane</keyword>
<keyword evidence="6 12" id="KW-1133">Transmembrane helix</keyword>
<keyword evidence="10" id="KW-0739">Sodium transport</keyword>
<dbReference type="OrthoDB" id="6132759at2759"/>
<dbReference type="InterPro" id="IPR038377">
    <property type="entry name" value="Na/Glc_symporter_sf"/>
</dbReference>
<dbReference type="EMBL" id="CAJPEX010004621">
    <property type="protein sequence ID" value="CAG0923130.1"/>
    <property type="molecule type" value="Genomic_DNA"/>
</dbReference>
<gene>
    <name evidence="13" type="ORF">NMOB1V02_LOCUS10596</name>
</gene>
<sequence>MSMTDNNEHWTSTPFPTPETDLAKLRSRFSAADYAVFAGLLAVSAFIGVYYGFFKRKQNNSTADFLMAGRSMGVFPMAMSLMASFMSAITLLGTPAEVYQYGTMYWFIGVSYFLVIPGAAYLYLPVFYQLELTSAYEACFYLELRFNRVLRCTGSGIFVIQMVMYMAIVVYAPALALSQVTGMNVYLSVCLIFGVCAFYTVLGGMKAVMWTDTVQVIIMYAAMIGVVIKGAADAGGIGEVIRINQHSGRLALNFSGDIRERHTLWSTVLGGYFTWIAIYGVNQAQVQRYLTVPKQSMAIKYEQCDPLTVKTVSKSDQLFPLFVMDTLGEISGVPGIFVAGIFSGALSTVSSGVNSLAAIALEDFVKQFFWKNMTQSNELMMSKILSLVFALVSFGLVFVAEQLGDVLQAALSIFGMVGGPLLGLFTLGMFFPWANSKGAACGALAAICTTFWIGFGAQVVKAKGYLVLEKMPISATCLLNQNSSVTESMITSTMQPEKSLEWFPLLELYGISYMWYAAIGCFTVIIVGMLVSLVTTLQDTSQLDPRVISPVMLKIMGRMPEGFRRAIAWNIGHSFSPQDEGKGMFQLGDTDGSLGKIENRSGIFNSAYISSPEEVLDNESSAAKLKSEKLKL</sequence>
<dbReference type="GO" id="GO:0015293">
    <property type="term" value="F:symporter activity"/>
    <property type="evidence" value="ECO:0007669"/>
    <property type="project" value="TreeGrafter"/>
</dbReference>
<evidence type="ECO:0000256" key="8">
    <source>
        <dbReference type="ARBA" id="ARBA00023065"/>
    </source>
</evidence>
<keyword evidence="8" id="KW-0406">Ion transport</keyword>
<reference evidence="13" key="1">
    <citation type="submission" date="2020-11" db="EMBL/GenBank/DDBJ databases">
        <authorList>
            <person name="Tran Van P."/>
        </authorList>
    </citation>
    <scope>NUCLEOTIDE SEQUENCE</scope>
</reference>
<evidence type="ECO:0000256" key="2">
    <source>
        <dbReference type="ARBA" id="ARBA00006434"/>
    </source>
</evidence>
<evidence type="ECO:0000256" key="9">
    <source>
        <dbReference type="ARBA" id="ARBA00023136"/>
    </source>
</evidence>
<keyword evidence="3" id="KW-0813">Transport</keyword>
<dbReference type="PANTHER" id="PTHR42985">
    <property type="entry name" value="SODIUM-COUPLED MONOCARBOXYLATE TRANSPORTER"/>
    <property type="match status" value="1"/>
</dbReference>
<protein>
    <recommendedName>
        <fullName evidence="15">Sodium-coupled monocarboxylate transporter 1</fullName>
    </recommendedName>
</protein>
<evidence type="ECO:0000256" key="4">
    <source>
        <dbReference type="ARBA" id="ARBA00022475"/>
    </source>
</evidence>
<feature type="transmembrane region" description="Helical" evidence="12">
    <location>
        <begin position="156"/>
        <end position="178"/>
    </location>
</feature>
<name>A0A7R9BWK8_9CRUS</name>
<feature type="transmembrane region" description="Helical" evidence="12">
    <location>
        <begin position="34"/>
        <end position="53"/>
    </location>
</feature>
<evidence type="ECO:0000256" key="11">
    <source>
        <dbReference type="RuleBase" id="RU362091"/>
    </source>
</evidence>
<evidence type="ECO:0000256" key="10">
    <source>
        <dbReference type="ARBA" id="ARBA00023201"/>
    </source>
</evidence>
<feature type="transmembrane region" description="Helical" evidence="12">
    <location>
        <begin position="262"/>
        <end position="281"/>
    </location>
</feature>
<feature type="transmembrane region" description="Helical" evidence="12">
    <location>
        <begin position="513"/>
        <end position="537"/>
    </location>
</feature>
<dbReference type="Pfam" id="PF00474">
    <property type="entry name" value="SSF"/>
    <property type="match status" value="2"/>
</dbReference>
<dbReference type="Gene3D" id="1.20.1730.10">
    <property type="entry name" value="Sodium/glucose cotransporter"/>
    <property type="match status" value="1"/>
</dbReference>
<organism evidence="13">
    <name type="scientific">Notodromas monacha</name>
    <dbReference type="NCBI Taxonomy" id="399045"/>
    <lineage>
        <taxon>Eukaryota</taxon>
        <taxon>Metazoa</taxon>
        <taxon>Ecdysozoa</taxon>
        <taxon>Arthropoda</taxon>
        <taxon>Crustacea</taxon>
        <taxon>Oligostraca</taxon>
        <taxon>Ostracoda</taxon>
        <taxon>Podocopa</taxon>
        <taxon>Podocopida</taxon>
        <taxon>Cypridocopina</taxon>
        <taxon>Cypridoidea</taxon>
        <taxon>Cyprididae</taxon>
        <taxon>Notodromas</taxon>
    </lineage>
</organism>
<dbReference type="InterPro" id="IPR001734">
    <property type="entry name" value="Na/solute_symporter"/>
</dbReference>
<evidence type="ECO:0000256" key="7">
    <source>
        <dbReference type="ARBA" id="ARBA00023053"/>
    </source>
</evidence>
<feature type="transmembrane region" description="Helical" evidence="12">
    <location>
        <begin position="104"/>
        <end position="124"/>
    </location>
</feature>
<dbReference type="GO" id="GO:0006814">
    <property type="term" value="P:sodium ion transport"/>
    <property type="evidence" value="ECO:0007669"/>
    <property type="project" value="UniProtKB-KW"/>
</dbReference>
<feature type="transmembrane region" description="Helical" evidence="12">
    <location>
        <begin position="406"/>
        <end position="427"/>
    </location>
</feature>
<dbReference type="EMBL" id="OA886658">
    <property type="protein sequence ID" value="CAD7282978.1"/>
    <property type="molecule type" value="Genomic_DNA"/>
</dbReference>
<evidence type="ECO:0000256" key="1">
    <source>
        <dbReference type="ARBA" id="ARBA00004651"/>
    </source>
</evidence>
<dbReference type="PROSITE" id="PS50283">
    <property type="entry name" value="NA_SOLUT_SYMP_3"/>
    <property type="match status" value="1"/>
</dbReference>
<dbReference type="PANTHER" id="PTHR42985:SF39">
    <property type="entry name" value="GH10366P"/>
    <property type="match status" value="1"/>
</dbReference>
<keyword evidence="5 12" id="KW-0812">Transmembrane</keyword>
<evidence type="ECO:0008006" key="15">
    <source>
        <dbReference type="Google" id="ProtNLM"/>
    </source>
</evidence>
<dbReference type="InterPro" id="IPR051163">
    <property type="entry name" value="Sodium:Solute_Symporter_SSF"/>
</dbReference>
<keyword evidence="4" id="KW-1003">Cell membrane</keyword>
<evidence type="ECO:0000313" key="13">
    <source>
        <dbReference type="EMBL" id="CAD7282978.1"/>
    </source>
</evidence>
<keyword evidence="14" id="KW-1185">Reference proteome</keyword>
<evidence type="ECO:0000256" key="6">
    <source>
        <dbReference type="ARBA" id="ARBA00022989"/>
    </source>
</evidence>
<feature type="transmembrane region" description="Helical" evidence="12">
    <location>
        <begin position="185"/>
        <end position="205"/>
    </location>
</feature>
<feature type="transmembrane region" description="Helical" evidence="12">
    <location>
        <begin position="382"/>
        <end position="400"/>
    </location>
</feature>
<dbReference type="Proteomes" id="UP000678499">
    <property type="component" value="Unassembled WGS sequence"/>
</dbReference>
<dbReference type="GO" id="GO:0005886">
    <property type="term" value="C:plasma membrane"/>
    <property type="evidence" value="ECO:0007669"/>
    <property type="project" value="UniProtKB-SubCell"/>
</dbReference>
<feature type="transmembrane region" description="Helical" evidence="12">
    <location>
        <begin position="73"/>
        <end position="92"/>
    </location>
</feature>